<accession>A0A497XDV5</accession>
<dbReference type="Proteomes" id="UP000268908">
    <property type="component" value="Unassembled WGS sequence"/>
</dbReference>
<comment type="caution">
    <text evidence="1">The sequence shown here is derived from an EMBL/GenBank/DDBJ whole genome shotgun (WGS) entry which is preliminary data.</text>
</comment>
<evidence type="ECO:0000313" key="2">
    <source>
        <dbReference type="Proteomes" id="UP000268908"/>
    </source>
</evidence>
<proteinExistence type="predicted"/>
<name>A0A497XDV5_9PROT</name>
<protein>
    <submittedName>
        <fullName evidence="1">Uncharacterized protein</fullName>
    </submittedName>
</protein>
<keyword evidence="2" id="KW-1185">Reference proteome</keyword>
<evidence type="ECO:0000313" key="1">
    <source>
        <dbReference type="EMBL" id="RLJ64894.1"/>
    </source>
</evidence>
<organism evidence="1 2">
    <name type="scientific">Sulfurisoma sediminicola</name>
    <dbReference type="NCBI Taxonomy" id="1381557"/>
    <lineage>
        <taxon>Bacteria</taxon>
        <taxon>Pseudomonadati</taxon>
        <taxon>Pseudomonadota</taxon>
        <taxon>Betaproteobacteria</taxon>
        <taxon>Nitrosomonadales</taxon>
        <taxon>Sterolibacteriaceae</taxon>
        <taxon>Sulfurisoma</taxon>
    </lineage>
</organism>
<sequence>MKRDAPKTAGVGAARPVYYVSDRPEAYEYAGELGRVEAQALARTIADHAAKRFPNIEFRIDSEWHSHDPVLSLVAAYIDSHWQHWATEMADSRQTA</sequence>
<dbReference type="EMBL" id="RCCI01000005">
    <property type="protein sequence ID" value="RLJ64894.1"/>
    <property type="molecule type" value="Genomic_DNA"/>
</dbReference>
<gene>
    <name evidence="1" type="ORF">DFR35_1543</name>
</gene>
<dbReference type="RefSeq" id="WP_121241280.1">
    <property type="nucleotide sequence ID" value="NZ_BHVV01000006.1"/>
</dbReference>
<reference evidence="1 2" key="1">
    <citation type="submission" date="2018-10" db="EMBL/GenBank/DDBJ databases">
        <title>Genomic Encyclopedia of Type Strains, Phase IV (KMG-IV): sequencing the most valuable type-strain genomes for metagenomic binning, comparative biology and taxonomic classification.</title>
        <authorList>
            <person name="Goeker M."/>
        </authorList>
    </citation>
    <scope>NUCLEOTIDE SEQUENCE [LARGE SCALE GENOMIC DNA]</scope>
    <source>
        <strain evidence="1 2">DSM 26916</strain>
    </source>
</reference>
<dbReference type="AlphaFoldDB" id="A0A497XDV5"/>